<dbReference type="Proteomes" id="UP000499080">
    <property type="component" value="Unassembled WGS sequence"/>
</dbReference>
<gene>
    <name evidence="2" type="ORF">AVEN_51264_1</name>
</gene>
<proteinExistence type="predicted"/>
<accession>A0A4Y2PGX6</accession>
<feature type="region of interest" description="Disordered" evidence="1">
    <location>
        <begin position="1"/>
        <end position="35"/>
    </location>
</feature>
<evidence type="ECO:0000313" key="2">
    <source>
        <dbReference type="EMBL" id="GBN49730.1"/>
    </source>
</evidence>
<protein>
    <submittedName>
        <fullName evidence="2">Uncharacterized protein</fullName>
    </submittedName>
</protein>
<evidence type="ECO:0000256" key="1">
    <source>
        <dbReference type="SAM" id="MobiDB-lite"/>
    </source>
</evidence>
<sequence length="35" mass="3792">MSESDVLMRVGRGSLEKEVPAQVSSSLCKRSSKLP</sequence>
<keyword evidence="3" id="KW-1185">Reference proteome</keyword>
<evidence type="ECO:0000313" key="3">
    <source>
        <dbReference type="Proteomes" id="UP000499080"/>
    </source>
</evidence>
<reference evidence="2 3" key="1">
    <citation type="journal article" date="2019" name="Sci. Rep.">
        <title>Orb-weaving spider Araneus ventricosus genome elucidates the spidroin gene catalogue.</title>
        <authorList>
            <person name="Kono N."/>
            <person name="Nakamura H."/>
            <person name="Ohtoshi R."/>
            <person name="Moran D.A.P."/>
            <person name="Shinohara A."/>
            <person name="Yoshida Y."/>
            <person name="Fujiwara M."/>
            <person name="Mori M."/>
            <person name="Tomita M."/>
            <person name="Arakawa K."/>
        </authorList>
    </citation>
    <scope>NUCLEOTIDE SEQUENCE [LARGE SCALE GENOMIC DNA]</scope>
</reference>
<comment type="caution">
    <text evidence="2">The sequence shown here is derived from an EMBL/GenBank/DDBJ whole genome shotgun (WGS) entry which is preliminary data.</text>
</comment>
<dbReference type="EMBL" id="BGPR01132734">
    <property type="protein sequence ID" value="GBN49730.1"/>
    <property type="molecule type" value="Genomic_DNA"/>
</dbReference>
<dbReference type="AlphaFoldDB" id="A0A4Y2PGX6"/>
<dbReference type="OrthoDB" id="5971574at2759"/>
<name>A0A4Y2PGX6_ARAVE</name>
<organism evidence="2 3">
    <name type="scientific">Araneus ventricosus</name>
    <name type="common">Orbweaver spider</name>
    <name type="synonym">Epeira ventricosa</name>
    <dbReference type="NCBI Taxonomy" id="182803"/>
    <lineage>
        <taxon>Eukaryota</taxon>
        <taxon>Metazoa</taxon>
        <taxon>Ecdysozoa</taxon>
        <taxon>Arthropoda</taxon>
        <taxon>Chelicerata</taxon>
        <taxon>Arachnida</taxon>
        <taxon>Araneae</taxon>
        <taxon>Araneomorphae</taxon>
        <taxon>Entelegynae</taxon>
        <taxon>Araneoidea</taxon>
        <taxon>Araneidae</taxon>
        <taxon>Araneus</taxon>
    </lineage>
</organism>
<feature type="non-terminal residue" evidence="2">
    <location>
        <position position="35"/>
    </location>
</feature>